<comment type="caution">
    <text evidence="1">The sequence shown here is derived from an EMBL/GenBank/DDBJ whole genome shotgun (WGS) entry which is preliminary data.</text>
</comment>
<gene>
    <name evidence="1" type="ORF">RM531_07435</name>
</gene>
<dbReference type="Proteomes" id="UP001259982">
    <property type="component" value="Unassembled WGS sequence"/>
</dbReference>
<dbReference type="EMBL" id="JAVRHY010000005">
    <property type="protein sequence ID" value="MDT0618304.1"/>
    <property type="molecule type" value="Genomic_DNA"/>
</dbReference>
<protein>
    <submittedName>
        <fullName evidence="1">Metallohydrolase</fullName>
    </submittedName>
</protein>
<evidence type="ECO:0000313" key="1">
    <source>
        <dbReference type="EMBL" id="MDT0618304.1"/>
    </source>
</evidence>
<organism evidence="1 2">
    <name type="scientific">Spectribacter acetivorans</name>
    <dbReference type="NCBI Taxonomy" id="3075603"/>
    <lineage>
        <taxon>Bacteria</taxon>
        <taxon>Pseudomonadati</taxon>
        <taxon>Pseudomonadota</taxon>
        <taxon>Gammaproteobacteria</taxon>
        <taxon>Salinisphaerales</taxon>
        <taxon>Salinisphaeraceae</taxon>
        <taxon>Spectribacter</taxon>
    </lineage>
</organism>
<sequence>MALVCLDNRQTILLDLNIREAADDDGADMPDVASQLRERLERDEYGRMYLDAFLLSHPDQDHVNGLRNHFHLGPPDEWSRKEDKILIREIWSSPVVFRRASAINPLCEDARAWATEARRRVKRFRESGGSTTEGDRILLMGEDTDGKTDDILDIVVKVDDVFSMCNRIHEEVFEARLLCPLPVADDDDEETFTKNDSSVVVRFSLKGGGTADQCRFLTGGDAGVAIWKRLWRRHGDTNTDWLTYNILQTPHHCSWRSLSFDRWSDLGEQVKVDPDARQALSQTKKGAVIVASSKPIKKGDDNPPHERAKREYIDILGGDHDRFYCTDEHWNENNQALEFEIKASGITRKIVDAATSAGLALGIGATAAQPRQHG</sequence>
<name>A0ABU3B777_9GAMM</name>
<dbReference type="Gene3D" id="3.60.15.10">
    <property type="entry name" value="Ribonuclease Z/Hydroxyacylglutathione hydrolase-like"/>
    <property type="match status" value="1"/>
</dbReference>
<dbReference type="InterPro" id="IPR036866">
    <property type="entry name" value="RibonucZ/Hydroxyglut_hydro"/>
</dbReference>
<evidence type="ECO:0000313" key="2">
    <source>
        <dbReference type="Proteomes" id="UP001259982"/>
    </source>
</evidence>
<accession>A0ABU3B777</accession>
<dbReference type="RefSeq" id="WP_311658398.1">
    <property type="nucleotide sequence ID" value="NZ_JAVRHY010000005.1"/>
</dbReference>
<proteinExistence type="predicted"/>
<dbReference type="SUPFAM" id="SSF56281">
    <property type="entry name" value="Metallo-hydrolase/oxidoreductase"/>
    <property type="match status" value="1"/>
</dbReference>
<keyword evidence="2" id="KW-1185">Reference proteome</keyword>
<reference evidence="1 2" key="1">
    <citation type="submission" date="2023-09" db="EMBL/GenBank/DDBJ databases">
        <authorList>
            <person name="Rey-Velasco X."/>
        </authorList>
    </citation>
    <scope>NUCLEOTIDE SEQUENCE [LARGE SCALE GENOMIC DNA]</scope>
    <source>
        <strain evidence="1 2">P385</strain>
    </source>
</reference>